<dbReference type="EMBL" id="AP028056">
    <property type="protein sequence ID" value="BEH02937.1"/>
    <property type="molecule type" value="Genomic_DNA"/>
</dbReference>
<keyword evidence="1" id="KW-0812">Transmembrane</keyword>
<keyword evidence="4" id="KW-1185">Reference proteome</keyword>
<reference evidence="3" key="1">
    <citation type="journal article" date="2024" name="Int. J. Syst. Evol. Microbiol.">
        <title>Brooklawnia propionicigenes sp. nov., a facultatively anaerobic, propionate-producing bacterium isolated from a methanogenic reactor treating waste from cattle farms.</title>
        <authorList>
            <person name="Akita Y."/>
            <person name="Ueki A."/>
            <person name="Tonouchi A."/>
            <person name="Sugawara Y."/>
            <person name="Honma S."/>
            <person name="Kaku N."/>
            <person name="Ueki K."/>
        </authorList>
    </citation>
    <scope>NUCLEOTIDE SEQUENCE</scope>
    <source>
        <strain evidence="3">SH051</strain>
    </source>
</reference>
<dbReference type="RefSeq" id="WP_286264983.1">
    <property type="nucleotide sequence ID" value="NZ_AP028056.1"/>
</dbReference>
<feature type="transmembrane region" description="Helical" evidence="1">
    <location>
        <begin position="6"/>
        <end position="39"/>
    </location>
</feature>
<sequence length="138" mass="14903">MRTLLNLIWLFLGGIWLAAAYFVAGIIACLLIITIPVGIASFRMARYVLWPFGSIVVKKPNAGAGSAVMNAIWFVTVGWILVVLHIVTALTQAVTIVGIANAVVSIMMIPVTAFPFGKDVLDKDDPRAAYQTSLVQWG</sequence>
<dbReference type="PROSITE" id="PS51257">
    <property type="entry name" value="PROKAR_LIPOPROTEIN"/>
    <property type="match status" value="1"/>
</dbReference>
<dbReference type="PANTHER" id="PTHR42903:SF1">
    <property type="entry name" value="INNER MEMBRANE PROTEIN YCCF"/>
    <property type="match status" value="1"/>
</dbReference>
<evidence type="ECO:0000256" key="1">
    <source>
        <dbReference type="SAM" id="Phobius"/>
    </source>
</evidence>
<protein>
    <submittedName>
        <fullName evidence="3">YccF domain-containing protein</fullName>
    </submittedName>
</protein>
<feature type="transmembrane region" description="Helical" evidence="1">
    <location>
        <begin position="93"/>
        <end position="117"/>
    </location>
</feature>
<organism evidence="3 4">
    <name type="scientific">Brooklawnia propionicigenes</name>
    <dbReference type="NCBI Taxonomy" id="3041175"/>
    <lineage>
        <taxon>Bacteria</taxon>
        <taxon>Bacillati</taxon>
        <taxon>Actinomycetota</taxon>
        <taxon>Actinomycetes</taxon>
        <taxon>Propionibacteriales</taxon>
        <taxon>Propionibacteriaceae</taxon>
        <taxon>Brooklawnia</taxon>
    </lineage>
</organism>
<evidence type="ECO:0000259" key="2">
    <source>
        <dbReference type="Pfam" id="PF03733"/>
    </source>
</evidence>
<evidence type="ECO:0000313" key="3">
    <source>
        <dbReference type="EMBL" id="BEH02937.1"/>
    </source>
</evidence>
<dbReference type="InterPro" id="IPR031308">
    <property type="entry name" value="UCP028777"/>
</dbReference>
<dbReference type="NCBIfam" id="NF008740">
    <property type="entry name" value="PRK11770.1-2"/>
    <property type="match status" value="1"/>
</dbReference>
<proteinExistence type="predicted"/>
<evidence type="ECO:0000313" key="4">
    <source>
        <dbReference type="Proteomes" id="UP001431656"/>
    </source>
</evidence>
<keyword evidence="1" id="KW-1133">Transmembrane helix</keyword>
<dbReference type="GO" id="GO:0005886">
    <property type="term" value="C:plasma membrane"/>
    <property type="evidence" value="ECO:0007669"/>
    <property type="project" value="TreeGrafter"/>
</dbReference>
<dbReference type="PIRSF" id="PIRSF028777">
    <property type="entry name" value="UCP028777"/>
    <property type="match status" value="1"/>
</dbReference>
<dbReference type="KEGG" id="broo:brsh051_22180"/>
<feature type="domain" description="Inner membrane component" evidence="2">
    <location>
        <begin position="68"/>
        <end position="118"/>
    </location>
</feature>
<dbReference type="Proteomes" id="UP001431656">
    <property type="component" value="Chromosome"/>
</dbReference>
<dbReference type="AlphaFoldDB" id="A0AAN0MHR0"/>
<gene>
    <name evidence="3" type="ORF">brsh051_22180</name>
</gene>
<dbReference type="Pfam" id="PF03733">
    <property type="entry name" value="YccF"/>
    <property type="match status" value="2"/>
</dbReference>
<feature type="transmembrane region" description="Helical" evidence="1">
    <location>
        <begin position="67"/>
        <end position="87"/>
    </location>
</feature>
<keyword evidence="1" id="KW-0472">Membrane</keyword>
<name>A0AAN0MHR0_9ACTN</name>
<dbReference type="PANTHER" id="PTHR42903">
    <property type="entry name" value="INNER MEMBRANE PROTEIN YCCF"/>
    <property type="match status" value="1"/>
</dbReference>
<dbReference type="InterPro" id="IPR005185">
    <property type="entry name" value="YccF"/>
</dbReference>
<dbReference type="InterPro" id="IPR052937">
    <property type="entry name" value="Inner_membrane_protein"/>
</dbReference>
<accession>A0AAN0MHR0</accession>
<feature type="domain" description="Inner membrane component" evidence="2">
    <location>
        <begin position="4"/>
        <end position="53"/>
    </location>
</feature>